<evidence type="ECO:0000259" key="1">
    <source>
        <dbReference type="Pfam" id="PF03781"/>
    </source>
</evidence>
<dbReference type="Proteomes" id="UP001204144">
    <property type="component" value="Unassembled WGS sequence"/>
</dbReference>
<keyword evidence="3" id="KW-1185">Reference proteome</keyword>
<accession>A0AAE3H0S2</accession>
<dbReference type="PROSITE" id="PS51257">
    <property type="entry name" value="PROKAR_LIPOPROTEIN"/>
    <property type="match status" value="1"/>
</dbReference>
<gene>
    <name evidence="2" type="ORF">EGI31_04405</name>
</gene>
<evidence type="ECO:0000313" key="2">
    <source>
        <dbReference type="EMBL" id="MCP9762185.1"/>
    </source>
</evidence>
<dbReference type="PANTHER" id="PTHR23150:SF19">
    <property type="entry name" value="FORMYLGLYCINE-GENERATING ENZYME"/>
    <property type="match status" value="1"/>
</dbReference>
<dbReference type="PANTHER" id="PTHR23150">
    <property type="entry name" value="SULFATASE MODIFYING FACTOR 1, 2"/>
    <property type="match status" value="1"/>
</dbReference>
<sequence>MYKLIIFWSAVLLVFSCQTEPEIIEKDGMVLVKGNEKLDDFWVDKYPVTVAQFAEFVKATGYKTQAEEFGDAGYFDFQTGEWTLKKGANWQFPLGKDTTAAPLNHPVTQVSWNDAVAYCKWAKKRLPSSQEFLFIEKNGETDYEKTYTWGDNFFENDKFKANFWQGNFPFNNTVEDGFLTTSPVGYFGLNKLGLGDVGGNVWQWCSDENPAKPTEWFQRGGSFLCDPKICHGFKIGGISSSTQETSLMHVSFRCVRGI</sequence>
<dbReference type="InterPro" id="IPR042095">
    <property type="entry name" value="SUMF_sf"/>
</dbReference>
<feature type="domain" description="Sulfatase-modifying factor enzyme-like" evidence="1">
    <location>
        <begin position="36"/>
        <end position="256"/>
    </location>
</feature>
<protein>
    <submittedName>
        <fullName evidence="2">Formylglycine-generating enzyme family protein</fullName>
    </submittedName>
</protein>
<comment type="caution">
    <text evidence="2">The sequence shown here is derived from an EMBL/GenBank/DDBJ whole genome shotgun (WGS) entry which is preliminary data.</text>
</comment>
<dbReference type="InterPro" id="IPR005532">
    <property type="entry name" value="SUMF_dom"/>
</dbReference>
<organism evidence="2 3">
    <name type="scientific">Lacihabitans soyangensis</name>
    <dbReference type="NCBI Taxonomy" id="869394"/>
    <lineage>
        <taxon>Bacteria</taxon>
        <taxon>Pseudomonadati</taxon>
        <taxon>Bacteroidota</taxon>
        <taxon>Cytophagia</taxon>
        <taxon>Cytophagales</taxon>
        <taxon>Leadbetterellaceae</taxon>
        <taxon>Lacihabitans</taxon>
    </lineage>
</organism>
<dbReference type="Pfam" id="PF03781">
    <property type="entry name" value="FGE-sulfatase"/>
    <property type="match status" value="1"/>
</dbReference>
<reference evidence="2 3" key="1">
    <citation type="submission" date="2018-11" db="EMBL/GenBank/DDBJ databases">
        <title>Novel bacteria species description.</title>
        <authorList>
            <person name="Han J.-H."/>
        </authorList>
    </citation>
    <scope>NUCLEOTIDE SEQUENCE [LARGE SCALE GENOMIC DNA]</scope>
    <source>
        <strain evidence="2 3">KCTC23259</strain>
    </source>
</reference>
<evidence type="ECO:0000313" key="3">
    <source>
        <dbReference type="Proteomes" id="UP001204144"/>
    </source>
</evidence>
<name>A0AAE3H0S2_9BACT</name>
<dbReference type="InterPro" id="IPR051043">
    <property type="entry name" value="Sulfatase_Mod_Factor_Kinase"/>
</dbReference>
<dbReference type="GO" id="GO:0120147">
    <property type="term" value="F:formylglycine-generating oxidase activity"/>
    <property type="evidence" value="ECO:0007669"/>
    <property type="project" value="TreeGrafter"/>
</dbReference>
<dbReference type="Gene3D" id="3.90.1580.10">
    <property type="entry name" value="paralog of FGE (formylglycine-generating enzyme)"/>
    <property type="match status" value="1"/>
</dbReference>
<dbReference type="SUPFAM" id="SSF56436">
    <property type="entry name" value="C-type lectin-like"/>
    <property type="match status" value="1"/>
</dbReference>
<dbReference type="EMBL" id="RJUF01000007">
    <property type="protein sequence ID" value="MCP9762185.1"/>
    <property type="molecule type" value="Genomic_DNA"/>
</dbReference>
<dbReference type="InterPro" id="IPR016187">
    <property type="entry name" value="CTDL_fold"/>
</dbReference>
<proteinExistence type="predicted"/>
<dbReference type="AlphaFoldDB" id="A0AAE3H0S2"/>